<name>A0ABS7NBV0_9RHOB</name>
<dbReference type="Pfam" id="PF01323">
    <property type="entry name" value="DSBA"/>
    <property type="match status" value="1"/>
</dbReference>
<dbReference type="RefSeq" id="WP_222507167.1">
    <property type="nucleotide sequence ID" value="NZ_JAHVJA010000001.1"/>
</dbReference>
<dbReference type="Gene3D" id="3.40.30.10">
    <property type="entry name" value="Glutaredoxin"/>
    <property type="match status" value="1"/>
</dbReference>
<protein>
    <submittedName>
        <fullName evidence="2">DsbA family oxidoreductase</fullName>
    </submittedName>
</protein>
<organism evidence="2 3">
    <name type="scientific">Leisingera daeponensis</name>
    <dbReference type="NCBI Taxonomy" id="405746"/>
    <lineage>
        <taxon>Bacteria</taxon>
        <taxon>Pseudomonadati</taxon>
        <taxon>Pseudomonadota</taxon>
        <taxon>Alphaproteobacteria</taxon>
        <taxon>Rhodobacterales</taxon>
        <taxon>Roseobacteraceae</taxon>
        <taxon>Leisingera</taxon>
    </lineage>
</organism>
<dbReference type="Proteomes" id="UP000766629">
    <property type="component" value="Unassembled WGS sequence"/>
</dbReference>
<dbReference type="CDD" id="cd03024">
    <property type="entry name" value="DsbA_FrnE"/>
    <property type="match status" value="1"/>
</dbReference>
<proteinExistence type="predicted"/>
<accession>A0ABS7NBV0</accession>
<keyword evidence="3" id="KW-1185">Reference proteome</keyword>
<dbReference type="PANTHER" id="PTHR13887">
    <property type="entry name" value="GLUTATHIONE S-TRANSFERASE KAPPA"/>
    <property type="match status" value="1"/>
</dbReference>
<dbReference type="EMBL" id="JAHVJA010000001">
    <property type="protein sequence ID" value="MBY6138234.1"/>
    <property type="molecule type" value="Genomic_DNA"/>
</dbReference>
<evidence type="ECO:0000259" key="1">
    <source>
        <dbReference type="Pfam" id="PF01323"/>
    </source>
</evidence>
<dbReference type="InterPro" id="IPR036249">
    <property type="entry name" value="Thioredoxin-like_sf"/>
</dbReference>
<dbReference type="SUPFAM" id="SSF52833">
    <property type="entry name" value="Thioredoxin-like"/>
    <property type="match status" value="1"/>
</dbReference>
<comment type="caution">
    <text evidence="2">The sequence shown here is derived from an EMBL/GenBank/DDBJ whole genome shotgun (WGS) entry which is preliminary data.</text>
</comment>
<dbReference type="InterPro" id="IPR001853">
    <property type="entry name" value="DSBA-like_thioredoxin_dom"/>
</dbReference>
<reference evidence="2 3" key="1">
    <citation type="submission" date="2021-06" db="EMBL/GenBank/DDBJ databases">
        <title>50 bacteria genomes isolated from Dapeng, Shenzhen, China.</title>
        <authorList>
            <person name="Zheng W."/>
            <person name="Yu S."/>
            <person name="Huang Y."/>
        </authorList>
    </citation>
    <scope>NUCLEOTIDE SEQUENCE [LARGE SCALE GENOMIC DNA]</scope>
    <source>
        <strain evidence="2 3">DP1N14-2</strain>
    </source>
</reference>
<feature type="domain" description="DSBA-like thioredoxin" evidence="1">
    <location>
        <begin position="9"/>
        <end position="208"/>
    </location>
</feature>
<gene>
    <name evidence="2" type="ORF">KUV26_02180</name>
</gene>
<sequence length="221" mass="24588">MTQMATVKLDILSDPICPWCYIGKTHLDKALAEVPDHPFVTEWHPFQLNPDMPREGMDRREYLERKFGGKEGAVKAYAPVVEHAEKAGLTINFEAMQRTPNTLDAHRLIHWAGIEGKQTQVVDALFQAYFVDAKDIGDHAVLAEIAQEAGMEADVAARLLEGDSDVQEIRDRDAHSRKMGVSSVPTFIVANQHAVPGAQPPELWKQVIEDILQQLKAAGTE</sequence>
<evidence type="ECO:0000313" key="3">
    <source>
        <dbReference type="Proteomes" id="UP000766629"/>
    </source>
</evidence>
<dbReference type="PANTHER" id="PTHR13887:SF41">
    <property type="entry name" value="THIOREDOXIN SUPERFAMILY PROTEIN"/>
    <property type="match status" value="1"/>
</dbReference>
<evidence type="ECO:0000313" key="2">
    <source>
        <dbReference type="EMBL" id="MBY6138234.1"/>
    </source>
</evidence>